<dbReference type="InterPro" id="IPR013087">
    <property type="entry name" value="Znf_C2H2_type"/>
</dbReference>
<dbReference type="SUPFAM" id="SSF57667">
    <property type="entry name" value="beta-beta-alpha zinc fingers"/>
    <property type="match status" value="1"/>
</dbReference>
<dbReference type="Pfam" id="PF00096">
    <property type="entry name" value="zf-C2H2"/>
    <property type="match status" value="1"/>
</dbReference>
<dbReference type="Gene3D" id="3.30.160.60">
    <property type="entry name" value="Classic Zinc Finger"/>
    <property type="match status" value="1"/>
</dbReference>
<feature type="domain" description="C2H2-type" evidence="1">
    <location>
        <begin position="58"/>
        <end position="86"/>
    </location>
</feature>
<organism evidence="2">
    <name type="scientific">viral metagenome</name>
    <dbReference type="NCBI Taxonomy" id="1070528"/>
    <lineage>
        <taxon>unclassified sequences</taxon>
        <taxon>metagenomes</taxon>
        <taxon>organismal metagenomes</taxon>
    </lineage>
</organism>
<protein>
    <recommendedName>
        <fullName evidence="1">C2H2-type domain-containing protein</fullName>
    </recommendedName>
</protein>
<reference evidence="2" key="1">
    <citation type="journal article" date="2020" name="Nature">
        <title>Giant virus diversity and host interactions through global metagenomics.</title>
        <authorList>
            <person name="Schulz F."/>
            <person name="Roux S."/>
            <person name="Paez-Espino D."/>
            <person name="Jungbluth S."/>
            <person name="Walsh D.A."/>
            <person name="Denef V.J."/>
            <person name="McMahon K.D."/>
            <person name="Konstantinidis K.T."/>
            <person name="Eloe-Fadrosh E.A."/>
            <person name="Kyrpides N.C."/>
            <person name="Woyke T."/>
        </authorList>
    </citation>
    <scope>NUCLEOTIDE SEQUENCE</scope>
    <source>
        <strain evidence="2">GVMAG-M-3300027736-24</strain>
    </source>
</reference>
<dbReference type="EMBL" id="MN740417">
    <property type="protein sequence ID" value="QHU05538.1"/>
    <property type="molecule type" value="Genomic_DNA"/>
</dbReference>
<evidence type="ECO:0000259" key="1">
    <source>
        <dbReference type="PROSITE" id="PS50157"/>
    </source>
</evidence>
<evidence type="ECO:0000313" key="2">
    <source>
        <dbReference type="EMBL" id="QHU05538.1"/>
    </source>
</evidence>
<dbReference type="AlphaFoldDB" id="A0A6C0JNT3"/>
<dbReference type="InterPro" id="IPR036236">
    <property type="entry name" value="Znf_C2H2_sf"/>
</dbReference>
<proteinExistence type="predicted"/>
<name>A0A6C0JNT3_9ZZZZ</name>
<sequence length="277" mass="32916">MVYQCEECKFSTKIKSHYARHLLTAKHITNLEVAKLNQKLAKVSQKVEKSSQKEAVHFMCEYCDQSYKYKSSLAKHIKYSCTKSKDEDLKELVRLLNNQLQTQSTQLQTQAKQIDKLMGKLEINGSFNTINTNIQNNNIQLLAYKDTDVSHLTKKDYESCIKKVNYCVLKLIEKIHFNTEKPENMNIYISNMKDKYLMVYDGFNWNLANKRDEIDKLYEEKEVMLEEWLDTSSTEIKDKFIKYLNNKEDDDTLNMIKDDLRLMMYNKKQNDRYEIKL</sequence>
<dbReference type="PROSITE" id="PS50157">
    <property type="entry name" value="ZINC_FINGER_C2H2_2"/>
    <property type="match status" value="1"/>
</dbReference>
<dbReference type="SMART" id="SM00355">
    <property type="entry name" value="ZnF_C2H2"/>
    <property type="match status" value="2"/>
</dbReference>
<accession>A0A6C0JNT3</accession>